<sequence length="57" mass="6352">MVQTNIDTTKSWFMMCVTGKSYLCDTQETIETPHKHESKGQKGSADILTLCKSTGQL</sequence>
<protein>
    <submittedName>
        <fullName evidence="1">Uncharacterized protein</fullName>
    </submittedName>
</protein>
<dbReference type="AlphaFoldDB" id="A0A0A8XR19"/>
<reference evidence="1" key="1">
    <citation type="submission" date="2014-09" db="EMBL/GenBank/DDBJ databases">
        <authorList>
            <person name="Magalhaes I.L.F."/>
            <person name="Oliveira U."/>
            <person name="Santos F.R."/>
            <person name="Vidigal T.H.D.A."/>
            <person name="Brescovit A.D."/>
            <person name="Santos A.J."/>
        </authorList>
    </citation>
    <scope>NUCLEOTIDE SEQUENCE</scope>
    <source>
        <tissue evidence="1">Shoot tissue taken approximately 20 cm above the soil surface</tissue>
    </source>
</reference>
<evidence type="ECO:0000313" key="1">
    <source>
        <dbReference type="EMBL" id="JAD16271.1"/>
    </source>
</evidence>
<name>A0A0A8XR19_ARUDO</name>
<proteinExistence type="predicted"/>
<accession>A0A0A8XR19</accession>
<organism evidence="1">
    <name type="scientific">Arundo donax</name>
    <name type="common">Giant reed</name>
    <name type="synonym">Donax arundinaceus</name>
    <dbReference type="NCBI Taxonomy" id="35708"/>
    <lineage>
        <taxon>Eukaryota</taxon>
        <taxon>Viridiplantae</taxon>
        <taxon>Streptophyta</taxon>
        <taxon>Embryophyta</taxon>
        <taxon>Tracheophyta</taxon>
        <taxon>Spermatophyta</taxon>
        <taxon>Magnoliopsida</taxon>
        <taxon>Liliopsida</taxon>
        <taxon>Poales</taxon>
        <taxon>Poaceae</taxon>
        <taxon>PACMAD clade</taxon>
        <taxon>Arundinoideae</taxon>
        <taxon>Arundineae</taxon>
        <taxon>Arundo</taxon>
    </lineage>
</organism>
<dbReference type="EMBL" id="GBRH01281624">
    <property type="protein sequence ID" value="JAD16271.1"/>
    <property type="molecule type" value="Transcribed_RNA"/>
</dbReference>
<reference evidence="1" key="2">
    <citation type="journal article" date="2015" name="Data Brief">
        <title>Shoot transcriptome of the giant reed, Arundo donax.</title>
        <authorList>
            <person name="Barrero R.A."/>
            <person name="Guerrero F.D."/>
            <person name="Moolhuijzen P."/>
            <person name="Goolsby J.A."/>
            <person name="Tidwell J."/>
            <person name="Bellgard S.E."/>
            <person name="Bellgard M.I."/>
        </authorList>
    </citation>
    <scope>NUCLEOTIDE SEQUENCE</scope>
    <source>
        <tissue evidence="1">Shoot tissue taken approximately 20 cm above the soil surface</tissue>
    </source>
</reference>